<proteinExistence type="predicted"/>
<dbReference type="InterPro" id="IPR051135">
    <property type="entry name" value="Gal/GlcNAc/GalNAc_ST"/>
</dbReference>
<dbReference type="InterPro" id="IPR000863">
    <property type="entry name" value="Sulfotransferase_dom"/>
</dbReference>
<protein>
    <submittedName>
        <fullName evidence="3">Carbohydrate sulfotransferase 1-like</fullName>
    </submittedName>
</protein>
<evidence type="ECO:0000313" key="3">
    <source>
        <dbReference type="RefSeq" id="XP_006821604.1"/>
    </source>
</evidence>
<evidence type="ECO:0000313" key="2">
    <source>
        <dbReference type="Proteomes" id="UP000694865"/>
    </source>
</evidence>
<dbReference type="Gene3D" id="3.40.50.300">
    <property type="entry name" value="P-loop containing nucleotide triphosphate hydrolases"/>
    <property type="match status" value="1"/>
</dbReference>
<keyword evidence="2" id="KW-1185">Reference proteome</keyword>
<dbReference type="SUPFAM" id="SSF52540">
    <property type="entry name" value="P-loop containing nucleoside triphosphate hydrolases"/>
    <property type="match status" value="1"/>
</dbReference>
<dbReference type="RefSeq" id="XP_006821604.1">
    <property type="nucleotide sequence ID" value="XM_006821541.1"/>
</dbReference>
<dbReference type="Pfam" id="PF00685">
    <property type="entry name" value="Sulfotransfer_1"/>
    <property type="match status" value="1"/>
</dbReference>
<evidence type="ECO:0000259" key="1">
    <source>
        <dbReference type="Pfam" id="PF00685"/>
    </source>
</evidence>
<gene>
    <name evidence="3" type="primary">LOC102804296</name>
</gene>
<accession>A0ABM0MNL3</accession>
<dbReference type="PANTHER" id="PTHR10704">
    <property type="entry name" value="CARBOHYDRATE SULFOTRANSFERASE"/>
    <property type="match status" value="1"/>
</dbReference>
<reference evidence="3" key="1">
    <citation type="submission" date="2025-08" db="UniProtKB">
        <authorList>
            <consortium name="RefSeq"/>
        </authorList>
    </citation>
    <scope>IDENTIFICATION</scope>
    <source>
        <tissue evidence="3">Testes</tissue>
    </source>
</reference>
<dbReference type="PANTHER" id="PTHR10704:SF71">
    <property type="entry name" value="CARBOHYDRATE SULFOTRANSFERASE 1-LIKE"/>
    <property type="match status" value="1"/>
</dbReference>
<dbReference type="InterPro" id="IPR027417">
    <property type="entry name" value="P-loop_NTPase"/>
</dbReference>
<organism evidence="2 3">
    <name type="scientific">Saccoglossus kowalevskii</name>
    <name type="common">Acorn worm</name>
    <dbReference type="NCBI Taxonomy" id="10224"/>
    <lineage>
        <taxon>Eukaryota</taxon>
        <taxon>Metazoa</taxon>
        <taxon>Hemichordata</taxon>
        <taxon>Enteropneusta</taxon>
        <taxon>Harrimaniidae</taxon>
        <taxon>Saccoglossus</taxon>
    </lineage>
</organism>
<feature type="domain" description="Sulfotransferase" evidence="1">
    <location>
        <begin position="26"/>
        <end position="257"/>
    </location>
</feature>
<dbReference type="Proteomes" id="UP000694865">
    <property type="component" value="Unplaced"/>
</dbReference>
<name>A0ABM0MNL3_SACKO</name>
<dbReference type="GeneID" id="102804296"/>
<sequence length="325" mass="38060">MNVSMTARKIELKQDQPITVLINARMRTGSSLIGRYLSNNPDSMYLYEPELALRYNTSLHYNVFNDSAAHLEKLQNPFYEIIEGFFDCDYTRRSELLPFMNERDWLKSYNGFALLKGSQFNAKRLNEICKTKRHRVVKTVRINDISKGLSTLKKYDVKVIQVVRDPRGMINSRINFEKQHLQPRDKRDLIVRKASDACRDYCIWLKTNIDSVLNGPKWLKEHYLIVRYEDLIERPRKLVPNMHHFISIPTNMTDAILSNQTLRPDSAFAWRHSLPYYQTRTAQNNCPDEIFETLGYVKVQNENQQRNVSFSLSTSPNISKLTSLA</sequence>